<protein>
    <submittedName>
        <fullName evidence="3">3-ketoacyl-ACP reductase</fullName>
    </submittedName>
</protein>
<name>A0ABU9BJS5_9BURK</name>
<dbReference type="SUPFAM" id="SSF51735">
    <property type="entry name" value="NAD(P)-binding Rossmann-fold domains"/>
    <property type="match status" value="1"/>
</dbReference>
<dbReference type="PANTHER" id="PTHR42760">
    <property type="entry name" value="SHORT-CHAIN DEHYDROGENASES/REDUCTASES FAMILY MEMBER"/>
    <property type="match status" value="1"/>
</dbReference>
<dbReference type="NCBIfam" id="NF009386">
    <property type="entry name" value="PRK12745.1"/>
    <property type="match status" value="1"/>
</dbReference>
<dbReference type="Gene3D" id="3.40.50.720">
    <property type="entry name" value="NAD(P)-binding Rossmann-like Domain"/>
    <property type="match status" value="1"/>
</dbReference>
<accession>A0ABU9BJS5</accession>
<keyword evidence="4" id="KW-1185">Reference proteome</keyword>
<keyword evidence="2" id="KW-0560">Oxidoreductase</keyword>
<dbReference type="InterPro" id="IPR020904">
    <property type="entry name" value="Sc_DH/Rdtase_CS"/>
</dbReference>
<comment type="similarity">
    <text evidence="1">Belongs to the short-chain dehydrogenases/reductases (SDR) family.</text>
</comment>
<comment type="caution">
    <text evidence="3">The sequence shown here is derived from an EMBL/GenBank/DDBJ whole genome shotgun (WGS) entry which is preliminary data.</text>
</comment>
<dbReference type="RefSeq" id="WP_341376571.1">
    <property type="nucleotide sequence ID" value="NZ_JBBUTF010000030.1"/>
</dbReference>
<evidence type="ECO:0000256" key="1">
    <source>
        <dbReference type="ARBA" id="ARBA00006484"/>
    </source>
</evidence>
<dbReference type="PROSITE" id="PS00061">
    <property type="entry name" value="ADH_SHORT"/>
    <property type="match status" value="1"/>
</dbReference>
<gene>
    <name evidence="3" type="ORF">AACH11_22715</name>
</gene>
<evidence type="ECO:0000313" key="3">
    <source>
        <dbReference type="EMBL" id="MEK8028783.1"/>
    </source>
</evidence>
<dbReference type="Proteomes" id="UP001368500">
    <property type="component" value="Unassembled WGS sequence"/>
</dbReference>
<dbReference type="InterPro" id="IPR036291">
    <property type="entry name" value="NAD(P)-bd_dom_sf"/>
</dbReference>
<proteinExistence type="inferred from homology"/>
<dbReference type="PANTHER" id="PTHR42760:SF133">
    <property type="entry name" value="3-OXOACYL-[ACYL-CARRIER-PROTEIN] REDUCTASE"/>
    <property type="match status" value="1"/>
</dbReference>
<evidence type="ECO:0000313" key="4">
    <source>
        <dbReference type="Proteomes" id="UP001368500"/>
    </source>
</evidence>
<dbReference type="PRINTS" id="PR00081">
    <property type="entry name" value="GDHRDH"/>
</dbReference>
<sequence>MSASRSSARPWALVTGGLRGIGHAIAHSLCAQGLDVAIVDLDAPGPDTEATVQALAATQGGAVRVVYQRLDIADLAQHGPVLQALEAAFGAPPRCLVNNAGIASRPLTDLLEIGPEAFDRNLGINLRGSFFLTQAVARRLVAVPMPEDAVVAAADGPPPSIVFITSIAAELVSPDRAPYCISKAGLSTVTRLFATRLAAHGIAVHEVRPGFIRTDMTASAGSEVIDRWIAEGRVPVPRWGTPQDVGQVVAALAAGRLPYMTGQPIWVAGGLNIARAT</sequence>
<reference evidence="3 4" key="1">
    <citation type="submission" date="2024-04" db="EMBL/GenBank/DDBJ databases">
        <title>Novel species of the genus Ideonella isolated from streams.</title>
        <authorList>
            <person name="Lu H."/>
        </authorList>
    </citation>
    <scope>NUCLEOTIDE SEQUENCE [LARGE SCALE GENOMIC DNA]</scope>
    <source>
        <strain evidence="3 4">BYS139W</strain>
    </source>
</reference>
<organism evidence="3 4">
    <name type="scientific">Pseudaquabacterium rugosum</name>
    <dbReference type="NCBI Taxonomy" id="2984194"/>
    <lineage>
        <taxon>Bacteria</taxon>
        <taxon>Pseudomonadati</taxon>
        <taxon>Pseudomonadota</taxon>
        <taxon>Betaproteobacteria</taxon>
        <taxon>Burkholderiales</taxon>
        <taxon>Sphaerotilaceae</taxon>
        <taxon>Pseudaquabacterium</taxon>
    </lineage>
</organism>
<dbReference type="Pfam" id="PF13561">
    <property type="entry name" value="adh_short_C2"/>
    <property type="match status" value="1"/>
</dbReference>
<dbReference type="EMBL" id="JBBUTF010000030">
    <property type="protein sequence ID" value="MEK8028783.1"/>
    <property type="molecule type" value="Genomic_DNA"/>
</dbReference>
<evidence type="ECO:0000256" key="2">
    <source>
        <dbReference type="ARBA" id="ARBA00023002"/>
    </source>
</evidence>
<dbReference type="InterPro" id="IPR002347">
    <property type="entry name" value="SDR_fam"/>
</dbReference>